<dbReference type="Pfam" id="PF16655">
    <property type="entry name" value="PhoD_N"/>
    <property type="match status" value="1"/>
</dbReference>
<protein>
    <submittedName>
        <fullName evidence="3">Alkaline phosphatase D family protein</fullName>
    </submittedName>
</protein>
<evidence type="ECO:0000259" key="1">
    <source>
        <dbReference type="Pfam" id="PF09423"/>
    </source>
</evidence>
<dbReference type="CDD" id="cd07389">
    <property type="entry name" value="MPP_PhoD"/>
    <property type="match status" value="1"/>
</dbReference>
<dbReference type="Pfam" id="PF09423">
    <property type="entry name" value="PhoD"/>
    <property type="match status" value="1"/>
</dbReference>
<name>A0A9X2J589_9GAMM</name>
<feature type="domain" description="PhoD-like phosphatase metallophosphatase" evidence="1">
    <location>
        <begin position="137"/>
        <end position="488"/>
    </location>
</feature>
<reference evidence="3" key="1">
    <citation type="journal article" date="2022" name="Arch. Microbiol.">
        <title>Microbulbifer okhotskensis sp. nov., isolated from a deep bottom sediment of the Okhotsk Sea.</title>
        <authorList>
            <person name="Romanenko L."/>
            <person name="Kurilenko V."/>
            <person name="Otstavnykh N."/>
            <person name="Velansky P."/>
            <person name="Isaeva M."/>
            <person name="Mikhailov V."/>
        </authorList>
    </citation>
    <scope>NUCLEOTIDE SEQUENCE</scope>
    <source>
        <strain evidence="3">OS29</strain>
    </source>
</reference>
<dbReference type="SUPFAM" id="SSF56300">
    <property type="entry name" value="Metallo-dependent phosphatases"/>
    <property type="match status" value="1"/>
</dbReference>
<dbReference type="PANTHER" id="PTHR43606">
    <property type="entry name" value="PHOSPHATASE, PUTATIVE (AFU_ORTHOLOGUE AFUA_6G08710)-RELATED"/>
    <property type="match status" value="1"/>
</dbReference>
<sequence length="553" mass="62303">MSLSRRRFLQFTGASLAALPLLKAYGSGQEPFQHGVASGDPLADRVILWTRITPSPDPTFESMLPYTWQIAMDPEMGMVVNSGSGITGPNLDYTIKVDASGLQPGTTYYYRFYSNGFDSPVGRARTLPTGHVDRLRFAVTSCSNYPMGYFNAYREIAQRADLDVVLHLGDYIYEYGPGGYGTDTGLGREPIPAKEMVDIQDYRQRYAQYRSDPDLQEVHRQHPFICVWDDHETTNNSWAGGAENHNPQDGEGDWLVRRAVANQAYFEWMPIRDNGLLDLFGDRAIYRSFRFGNLMDLMMLDTRIAARAEQANWFDQQTADNPERSILGTQQEEWLHRGLTQSQADGVRWRVLGQQVMMAQLTLARDLSVNMDQWDGYTASRTRLFDHITNNNIDNFIVLTGDIHSSWAWDLASNPFSILKYGRLTGRGALGGEFVTPGVTSSFLDKSHLTDVAAIAMDGLIPHLKWVEITQRGYLLMDVSHSRTKAHWYHVDTVTSQNYNAGLARIYKQKAGENHIQRAWSESSAPEVVSAPAPQYGALARNAIAALRNRYNV</sequence>
<dbReference type="Gene3D" id="3.60.21.70">
    <property type="entry name" value="PhoD-like phosphatase"/>
    <property type="match status" value="1"/>
</dbReference>
<proteinExistence type="predicted"/>
<evidence type="ECO:0000313" key="4">
    <source>
        <dbReference type="Proteomes" id="UP001139028"/>
    </source>
</evidence>
<comment type="caution">
    <text evidence="3">The sequence shown here is derived from an EMBL/GenBank/DDBJ whole genome shotgun (WGS) entry which is preliminary data.</text>
</comment>
<keyword evidence="4" id="KW-1185">Reference proteome</keyword>
<gene>
    <name evidence="3" type="ORF">MO867_07180</name>
</gene>
<dbReference type="RefSeq" id="WP_252465618.1">
    <property type="nucleotide sequence ID" value="NZ_JALBWM010000021.1"/>
</dbReference>
<dbReference type="PROSITE" id="PS51318">
    <property type="entry name" value="TAT"/>
    <property type="match status" value="1"/>
</dbReference>
<feature type="domain" description="Phospholipase D N-terminal" evidence="2">
    <location>
        <begin position="34"/>
        <end position="126"/>
    </location>
</feature>
<accession>A0A9X2J589</accession>
<dbReference type="InterPro" id="IPR032093">
    <property type="entry name" value="PhoD_N"/>
</dbReference>
<dbReference type="Proteomes" id="UP001139028">
    <property type="component" value="Unassembled WGS sequence"/>
</dbReference>
<dbReference type="InterPro" id="IPR052900">
    <property type="entry name" value="Phospholipid_Metab_Enz"/>
</dbReference>
<evidence type="ECO:0000259" key="2">
    <source>
        <dbReference type="Pfam" id="PF16655"/>
    </source>
</evidence>
<dbReference type="InterPro" id="IPR018946">
    <property type="entry name" value="PhoD-like_MPP"/>
</dbReference>
<dbReference type="InterPro" id="IPR038607">
    <property type="entry name" value="PhoD-like_sf"/>
</dbReference>
<evidence type="ECO:0000313" key="3">
    <source>
        <dbReference type="EMBL" id="MCO1334124.1"/>
    </source>
</evidence>
<dbReference type="PANTHER" id="PTHR43606:SF7">
    <property type="entry name" value="PHOSPHATASE, PUTATIVE (AFU_ORTHOLOGUE AFUA_6G08710)-RELATED"/>
    <property type="match status" value="1"/>
</dbReference>
<organism evidence="3 4">
    <name type="scientific">Microbulbifer okhotskensis</name>
    <dbReference type="NCBI Taxonomy" id="2926617"/>
    <lineage>
        <taxon>Bacteria</taxon>
        <taxon>Pseudomonadati</taxon>
        <taxon>Pseudomonadota</taxon>
        <taxon>Gammaproteobacteria</taxon>
        <taxon>Cellvibrionales</taxon>
        <taxon>Microbulbiferaceae</taxon>
        <taxon>Microbulbifer</taxon>
    </lineage>
</organism>
<dbReference type="InterPro" id="IPR006311">
    <property type="entry name" value="TAT_signal"/>
</dbReference>
<dbReference type="AlphaFoldDB" id="A0A9X2J589"/>
<dbReference type="InterPro" id="IPR029052">
    <property type="entry name" value="Metallo-depent_PP-like"/>
</dbReference>
<dbReference type="EMBL" id="JALBWM010000021">
    <property type="protein sequence ID" value="MCO1334124.1"/>
    <property type="molecule type" value="Genomic_DNA"/>
</dbReference>
<dbReference type="Gene3D" id="2.60.40.380">
    <property type="entry name" value="Purple acid phosphatase-like, N-terminal"/>
    <property type="match status" value="1"/>
</dbReference>